<protein>
    <submittedName>
        <fullName evidence="8">Uncharacterized protein</fullName>
    </submittedName>
</protein>
<dbReference type="SMART" id="SM00389">
    <property type="entry name" value="HOX"/>
    <property type="match status" value="1"/>
</dbReference>
<organism evidence="8 9">
    <name type="scientific">Anopheles stephensi</name>
    <name type="common">Indo-Pakistan malaria mosquito</name>
    <dbReference type="NCBI Taxonomy" id="30069"/>
    <lineage>
        <taxon>Eukaryota</taxon>
        <taxon>Metazoa</taxon>
        <taxon>Ecdysozoa</taxon>
        <taxon>Arthropoda</taxon>
        <taxon>Hexapoda</taxon>
        <taxon>Insecta</taxon>
        <taxon>Pterygota</taxon>
        <taxon>Neoptera</taxon>
        <taxon>Endopterygota</taxon>
        <taxon>Diptera</taxon>
        <taxon>Nematocera</taxon>
        <taxon>Culicoidea</taxon>
        <taxon>Culicidae</taxon>
        <taxon>Anophelinae</taxon>
        <taxon>Anopheles</taxon>
    </lineage>
</organism>
<dbReference type="GO" id="GO:0000981">
    <property type="term" value="F:DNA-binding transcription factor activity, RNA polymerase II-specific"/>
    <property type="evidence" value="ECO:0007669"/>
    <property type="project" value="TreeGrafter"/>
</dbReference>
<dbReference type="PROSITE" id="PS50071">
    <property type="entry name" value="HOMEOBOX_2"/>
    <property type="match status" value="1"/>
</dbReference>
<evidence type="ECO:0000256" key="3">
    <source>
        <dbReference type="ARBA" id="ARBA00023155"/>
    </source>
</evidence>
<sequence length="464" mass="50625">MNLGVRYHHQPMESVWPTVTRTDHSTSFSNQPLSNTGDGITSASVNVATGYGATTKRSRTAFTSSQLVELEKEFHSNRYLCRPRRIELTRKLALTERQIKIWFQNRRMKHKKESSNVKDINKLKSSCHCTDGETSQSPKMSSPSSPHSAHTTIGMDEERNGHQSIVNRLMAHSTYAPRATGYNNASVSPYNSDKNGNTFTYVDKPRNPSTASNGFESTYTSLTASANANEIFGQPMMCADQPDHSNLILSADNEICAELKEFDHCSIFPSIIEALDSSFLPHSLPPKTATTIDESLKEPTQMTMILMPTVSSASTEDPSNANPLLDSSYRSLASFNQPTVAPAASTDGDIIGVSSPSVTIQWGNKNHQKQHHNHLLRPAPVIEDSNNNNSKGHNFDSLCSGSALGHQHHTTVQLQQIPSSIKQQQHAVGVGLNVSLHAPTVTTTGATNAMLSSPSDGANVFLDL</sequence>
<dbReference type="InterPro" id="IPR009057">
    <property type="entry name" value="Homeodomain-like_sf"/>
</dbReference>
<keyword evidence="3 5" id="KW-0371">Homeobox</keyword>
<dbReference type="GO" id="GO:0000978">
    <property type="term" value="F:RNA polymerase II cis-regulatory region sequence-specific DNA binding"/>
    <property type="evidence" value="ECO:0007669"/>
    <property type="project" value="TreeGrafter"/>
</dbReference>
<dbReference type="GO" id="GO:0009893">
    <property type="term" value="P:positive regulation of metabolic process"/>
    <property type="evidence" value="ECO:0007669"/>
    <property type="project" value="UniProtKB-ARBA"/>
</dbReference>
<evidence type="ECO:0000256" key="7">
    <source>
        <dbReference type="SAM" id="MobiDB-lite"/>
    </source>
</evidence>
<evidence type="ECO:0000256" key="6">
    <source>
        <dbReference type="RuleBase" id="RU000682"/>
    </source>
</evidence>
<feature type="region of interest" description="Disordered" evidence="7">
    <location>
        <begin position="128"/>
        <end position="155"/>
    </location>
</feature>
<evidence type="ECO:0000313" key="8">
    <source>
        <dbReference type="EnsemblMetazoa" id="ASTEI06928-PA"/>
    </source>
</evidence>
<proteinExistence type="predicted"/>
<reference evidence="8" key="2">
    <citation type="submission" date="2020-05" db="UniProtKB">
        <authorList>
            <consortium name="EnsemblMetazoa"/>
        </authorList>
    </citation>
    <scope>IDENTIFICATION</scope>
    <source>
        <strain evidence="8">Indian</strain>
    </source>
</reference>
<dbReference type="SUPFAM" id="SSF46689">
    <property type="entry name" value="Homeodomain-like"/>
    <property type="match status" value="1"/>
</dbReference>
<evidence type="ECO:0000256" key="1">
    <source>
        <dbReference type="ARBA" id="ARBA00004123"/>
    </source>
</evidence>
<evidence type="ECO:0000256" key="2">
    <source>
        <dbReference type="ARBA" id="ARBA00023125"/>
    </source>
</evidence>
<name>A0A182YEP2_ANOST</name>
<dbReference type="VEuPathDB" id="VectorBase:ASTEI20_036105"/>
<dbReference type="CDD" id="cd00086">
    <property type="entry name" value="homeodomain"/>
    <property type="match status" value="1"/>
</dbReference>
<dbReference type="AlphaFoldDB" id="A0A182YEP2"/>
<keyword evidence="4 5" id="KW-0539">Nucleus</keyword>
<dbReference type="VEuPathDB" id="VectorBase:ASTEI06928"/>
<dbReference type="EnsemblMetazoa" id="ASTEI06928-RA">
    <property type="protein sequence ID" value="ASTEI06928-PA"/>
    <property type="gene ID" value="ASTEI06928"/>
</dbReference>
<accession>A0A182YEP2</accession>
<dbReference type="Pfam" id="PF00046">
    <property type="entry name" value="Homeodomain"/>
    <property type="match status" value="1"/>
</dbReference>
<comment type="subcellular location">
    <subcellularLocation>
        <location evidence="1 5 6">Nucleus</location>
    </subcellularLocation>
</comment>
<dbReference type="Gene3D" id="1.10.10.60">
    <property type="entry name" value="Homeodomain-like"/>
    <property type="match status" value="1"/>
</dbReference>
<reference evidence="9" key="1">
    <citation type="journal article" date="2014" name="Genome Biol.">
        <title>Genome analysis of a major urban malaria vector mosquito, Anopheles stephensi.</title>
        <authorList>
            <person name="Jiang X."/>
            <person name="Peery A."/>
            <person name="Hall A.B."/>
            <person name="Sharma A."/>
            <person name="Chen X.G."/>
            <person name="Waterhouse R.M."/>
            <person name="Komissarov A."/>
            <person name="Riehle M.M."/>
            <person name="Shouche Y."/>
            <person name="Sharakhova M.V."/>
            <person name="Lawson D."/>
            <person name="Pakpour N."/>
            <person name="Arensburger P."/>
            <person name="Davidson V.L."/>
            <person name="Eiglmeier K."/>
            <person name="Emrich S."/>
            <person name="George P."/>
            <person name="Kennedy R.C."/>
            <person name="Mane S.P."/>
            <person name="Maslen G."/>
            <person name="Oringanje C."/>
            <person name="Qi Y."/>
            <person name="Settlage R."/>
            <person name="Tojo M."/>
            <person name="Tubio J.M."/>
            <person name="Unger M.F."/>
            <person name="Wang B."/>
            <person name="Vernick K.D."/>
            <person name="Ribeiro J.M."/>
            <person name="James A.A."/>
            <person name="Michel K."/>
            <person name="Riehle M.A."/>
            <person name="Luckhart S."/>
            <person name="Sharakhov I.V."/>
            <person name="Tu Z."/>
        </authorList>
    </citation>
    <scope>NUCLEOTIDE SEQUENCE [LARGE SCALE GENOMIC DNA]</scope>
    <source>
        <strain evidence="9">Indian</strain>
    </source>
</reference>
<evidence type="ECO:0000256" key="5">
    <source>
        <dbReference type="PROSITE-ProRule" id="PRU00108"/>
    </source>
</evidence>
<evidence type="ECO:0000313" key="9">
    <source>
        <dbReference type="Proteomes" id="UP000076408"/>
    </source>
</evidence>
<dbReference type="Proteomes" id="UP000076408">
    <property type="component" value="Unassembled WGS sequence"/>
</dbReference>
<dbReference type="OMA" id="KSSCHCT"/>
<dbReference type="InterPro" id="IPR001356">
    <property type="entry name" value="HD"/>
</dbReference>
<dbReference type="STRING" id="30069.A0A182YEP2"/>
<feature type="DNA-binding region" description="Homeobox" evidence="5">
    <location>
        <begin position="55"/>
        <end position="114"/>
    </location>
</feature>
<feature type="compositionally biased region" description="Low complexity" evidence="7">
    <location>
        <begin position="135"/>
        <end position="148"/>
    </location>
</feature>
<dbReference type="PRINTS" id="PR00024">
    <property type="entry name" value="HOMEOBOX"/>
</dbReference>
<dbReference type="VEuPathDB" id="VectorBase:ASTE000401"/>
<dbReference type="PANTHER" id="PTHR45664:SF12">
    <property type="entry name" value="PANCREAS_DUODENUM HOMEOBOX PROTEIN 1"/>
    <property type="match status" value="1"/>
</dbReference>
<keyword evidence="9" id="KW-1185">Reference proteome</keyword>
<evidence type="ECO:0000256" key="4">
    <source>
        <dbReference type="ARBA" id="ARBA00023242"/>
    </source>
</evidence>
<dbReference type="InterPro" id="IPR020479">
    <property type="entry name" value="HD_metazoa"/>
</dbReference>
<keyword evidence="2 5" id="KW-0238">DNA-binding</keyword>
<dbReference type="GO" id="GO:0005634">
    <property type="term" value="C:nucleus"/>
    <property type="evidence" value="ECO:0007669"/>
    <property type="project" value="UniProtKB-SubCell"/>
</dbReference>
<dbReference type="PANTHER" id="PTHR45664">
    <property type="entry name" value="PROTEIN ZERKNUELLT 1-RELATED"/>
    <property type="match status" value="1"/>
</dbReference>